<dbReference type="Proteomes" id="UP001228504">
    <property type="component" value="Unassembled WGS sequence"/>
</dbReference>
<feature type="transmembrane region" description="Helical" evidence="1">
    <location>
        <begin position="325"/>
        <end position="345"/>
    </location>
</feature>
<keyword evidence="1" id="KW-1133">Transmembrane helix</keyword>
<keyword evidence="1" id="KW-0812">Transmembrane</keyword>
<evidence type="ECO:0000256" key="1">
    <source>
        <dbReference type="SAM" id="Phobius"/>
    </source>
</evidence>
<dbReference type="Pfam" id="PF09586">
    <property type="entry name" value="YfhO"/>
    <property type="match status" value="1"/>
</dbReference>
<organism evidence="2 3">
    <name type="scientific">Eubacterium multiforme</name>
    <dbReference type="NCBI Taxonomy" id="83339"/>
    <lineage>
        <taxon>Bacteria</taxon>
        <taxon>Bacillati</taxon>
        <taxon>Bacillota</taxon>
        <taxon>Clostridia</taxon>
        <taxon>Eubacteriales</taxon>
        <taxon>Eubacteriaceae</taxon>
        <taxon>Eubacterium</taxon>
    </lineage>
</organism>
<feature type="transmembrane region" description="Helical" evidence="1">
    <location>
        <begin position="409"/>
        <end position="429"/>
    </location>
</feature>
<reference evidence="2 3" key="1">
    <citation type="submission" date="2023-07" db="EMBL/GenBank/DDBJ databases">
        <title>Genomic Encyclopedia of Type Strains, Phase IV (KMG-IV): sequencing the most valuable type-strain genomes for metagenomic binning, comparative biology and taxonomic classification.</title>
        <authorList>
            <person name="Goeker M."/>
        </authorList>
    </citation>
    <scope>NUCLEOTIDE SEQUENCE [LARGE SCALE GENOMIC DNA]</scope>
    <source>
        <strain evidence="2 3">DSM 20694</strain>
    </source>
</reference>
<feature type="transmembrane region" description="Helical" evidence="1">
    <location>
        <begin position="272"/>
        <end position="291"/>
    </location>
</feature>
<keyword evidence="3" id="KW-1185">Reference proteome</keyword>
<gene>
    <name evidence="2" type="ORF">J2S18_003112</name>
</gene>
<feature type="transmembrane region" description="Helical" evidence="1">
    <location>
        <begin position="138"/>
        <end position="157"/>
    </location>
</feature>
<feature type="transmembrane region" description="Helical" evidence="1">
    <location>
        <begin position="436"/>
        <end position="455"/>
    </location>
</feature>
<feature type="transmembrane region" description="Helical" evidence="1">
    <location>
        <begin position="163"/>
        <end position="181"/>
    </location>
</feature>
<dbReference type="EMBL" id="JAUSUF010000019">
    <property type="protein sequence ID" value="MDQ0151135.1"/>
    <property type="molecule type" value="Genomic_DNA"/>
</dbReference>
<evidence type="ECO:0000313" key="3">
    <source>
        <dbReference type="Proteomes" id="UP001228504"/>
    </source>
</evidence>
<accession>A0ABT9UXU0</accession>
<dbReference type="PANTHER" id="PTHR38454">
    <property type="entry name" value="INTEGRAL MEMBRANE PROTEIN-RELATED"/>
    <property type="match status" value="1"/>
</dbReference>
<feature type="transmembrane region" description="Helical" evidence="1">
    <location>
        <begin position="351"/>
        <end position="371"/>
    </location>
</feature>
<dbReference type="InterPro" id="IPR018580">
    <property type="entry name" value="Uncharacterised_YfhO"/>
</dbReference>
<feature type="transmembrane region" description="Helical" evidence="1">
    <location>
        <begin position="109"/>
        <end position="129"/>
    </location>
</feature>
<feature type="transmembrane region" description="Helical" evidence="1">
    <location>
        <begin position="297"/>
        <end position="316"/>
    </location>
</feature>
<evidence type="ECO:0000313" key="2">
    <source>
        <dbReference type="EMBL" id="MDQ0151135.1"/>
    </source>
</evidence>
<proteinExistence type="predicted"/>
<keyword evidence="1" id="KW-0472">Membrane</keyword>
<sequence length="925" mass="106544">MKLINKIKKSPIILYTIVFSILMLLFCILFLLKNKTMIWVGDGIYQHYSILYDFNEKFRSLIKYPLNGFSQWSWAIGYGSDVIGTYAYYVLGDPFAYLSLLVPMNKLPLAYNFLIVLRLYFVGVAFIVYAKKMRFSKYASILGSVAYAFSGFVFMIAIRHPYFINPLILLPLVFICIENILENKRKYLFLIVVAITIISNFYFCYMIALISILYAFLRYFEVKKYKDIKLSKYLINLIFYGIIGALISAIILAPTLYSVFTSSRIVEGSSEGLAMNGYPVGYYINEIYSLISTGRYPYWTILTCPIVVFIFIPLFIKFRKKYSTIFYMSIIFLIMTLFPIFGYAMNGFESISNRWTFVFAFIASCIIAIGFDNLKSINKKDIIYMGSIVGVFIVLSIFKVYIPSIKTKMFPSILLGILIIVSIIFFLINNKKYYKMMFILILSLLSVNIVFNNYYRYSPNQDNYINEFLSRGKAIPFYKNSFDGSEKYIKNNDSGFYRIGKTDNVNRSRTRNNSLVLNYNGIDSYLSVNNGYLAQFSKELSNRSFTPNSPIINFDNRPIVSDIMGVKYYVGKKDENPHLDPSIKKVKDIKDFTVYEKKDVMPFGYVYSKILSKNKFDSLSGVEKETSLVYAASVDEKYDKSNIDTIPNHTKEISFNTKNSTAKVTKDKIIVTKPNEKVELNINNEVLPQGNIYVNIDGLKYNPVSRKEKINNEINKLKDKNNLKDVLRINSKYFNRFDKGDEFNLDISYKNVNKNFNQPDSYEASGYFTMNEVLFNLGYYNKQQNNKEPIVLTFENPGEYTYKDIKILSLPTEKYNEELNKLKKNSMKIISISDDKVLGSISTSVNGVITFQIPYSKGWTLKIDNKKVETFPVNTAFLGANIDKGKHKIELTYKTPLLRAGAVISVIGIIILIVTIVASKKRPNK</sequence>
<feature type="transmembrane region" description="Helical" evidence="1">
    <location>
        <begin position="12"/>
        <end position="32"/>
    </location>
</feature>
<feature type="transmembrane region" description="Helical" evidence="1">
    <location>
        <begin position="237"/>
        <end position="260"/>
    </location>
</feature>
<feature type="transmembrane region" description="Helical" evidence="1">
    <location>
        <begin position="897"/>
        <end position="918"/>
    </location>
</feature>
<feature type="transmembrane region" description="Helical" evidence="1">
    <location>
        <begin position="383"/>
        <end position="403"/>
    </location>
</feature>
<comment type="caution">
    <text evidence="2">The sequence shown here is derived from an EMBL/GenBank/DDBJ whole genome shotgun (WGS) entry which is preliminary data.</text>
</comment>
<protein>
    <submittedName>
        <fullName evidence="2">Membrane protein YfhO</fullName>
    </submittedName>
</protein>
<feature type="transmembrane region" description="Helical" evidence="1">
    <location>
        <begin position="188"/>
        <end position="217"/>
    </location>
</feature>
<dbReference type="PANTHER" id="PTHR38454:SF1">
    <property type="entry name" value="INTEGRAL MEMBRANE PROTEIN"/>
    <property type="match status" value="1"/>
</dbReference>
<dbReference type="RefSeq" id="WP_307488121.1">
    <property type="nucleotide sequence ID" value="NZ_JAUSUF010000019.1"/>
</dbReference>
<name>A0ABT9UXU0_9FIRM</name>